<organism evidence="2 3">
    <name type="scientific">Amycolatopsis japonica</name>
    <dbReference type="NCBI Taxonomy" id="208439"/>
    <lineage>
        <taxon>Bacteria</taxon>
        <taxon>Bacillati</taxon>
        <taxon>Actinomycetota</taxon>
        <taxon>Actinomycetes</taxon>
        <taxon>Pseudonocardiales</taxon>
        <taxon>Pseudonocardiaceae</taxon>
        <taxon>Amycolatopsis</taxon>
        <taxon>Amycolatopsis japonica group</taxon>
    </lineage>
</organism>
<dbReference type="eggNOG" id="ENOG50335FT">
    <property type="taxonomic scope" value="Bacteria"/>
</dbReference>
<evidence type="ECO:0000313" key="2">
    <source>
        <dbReference type="EMBL" id="AIG74493.1"/>
    </source>
</evidence>
<dbReference type="PROSITE" id="PS51257">
    <property type="entry name" value="PROKAR_LIPOPROTEIN"/>
    <property type="match status" value="1"/>
</dbReference>
<reference evidence="2 3" key="1">
    <citation type="journal article" date="2014" name="J. Biotechnol.">
        <title>Complete genome sequence of the actinobacterium Amycolatopsis japonica MG417-CF17(T) (=DSM 44213T) producing (S,S)-N,N'-ethylenediaminedisuccinic acid.</title>
        <authorList>
            <person name="Stegmann E."/>
            <person name="Albersmeier A."/>
            <person name="Spohn M."/>
            <person name="Gert H."/>
            <person name="Weber T."/>
            <person name="Wohlleben W."/>
            <person name="Kalinowski J."/>
            <person name="Ruckert C."/>
        </authorList>
    </citation>
    <scope>NUCLEOTIDE SEQUENCE [LARGE SCALE GENOMIC DNA]</scope>
    <source>
        <strain evidence="3">MG417-CF17 (DSM 44213)</strain>
    </source>
</reference>
<dbReference type="AlphaFoldDB" id="A0A075UNN0"/>
<dbReference type="EMBL" id="CP008953">
    <property type="protein sequence ID" value="AIG74493.1"/>
    <property type="molecule type" value="Genomic_DNA"/>
</dbReference>
<feature type="chain" id="PRO_5038835330" evidence="1">
    <location>
        <begin position="21"/>
        <end position="144"/>
    </location>
</feature>
<proteinExistence type="predicted"/>
<gene>
    <name evidence="2" type="ORF">AJAP_07915</name>
</gene>
<dbReference type="RefSeq" id="WP_037341829.1">
    <property type="nucleotide sequence ID" value="NZ_CP008953.1"/>
</dbReference>
<protein>
    <submittedName>
        <fullName evidence="2">Uncharacterized protein</fullName>
    </submittedName>
</protein>
<evidence type="ECO:0000313" key="3">
    <source>
        <dbReference type="Proteomes" id="UP000028492"/>
    </source>
</evidence>
<dbReference type="STRING" id="208439.AJAP_07915"/>
<accession>A0A075UNN0</accession>
<name>A0A075UNN0_9PSEU</name>
<dbReference type="KEGG" id="aja:AJAP_07915"/>
<dbReference type="Proteomes" id="UP000028492">
    <property type="component" value="Chromosome"/>
</dbReference>
<keyword evidence="3" id="KW-1185">Reference proteome</keyword>
<feature type="signal peptide" evidence="1">
    <location>
        <begin position="1"/>
        <end position="20"/>
    </location>
</feature>
<keyword evidence="1" id="KW-0732">Signal</keyword>
<evidence type="ECO:0000256" key="1">
    <source>
        <dbReference type="SAM" id="SignalP"/>
    </source>
</evidence>
<sequence>MNTKITAAVLAAATATIALSGCGLKEGLTEKANGHVKTVGYATGAEGKRDKDARLPDWVPDGAASVTEVIRTTGSERLLKFTGGTLPALCVPGAAATQAATLAAQWWPQGQEGRTDKVCGEWHVLVQGSDVYAFKPETLVSTRS</sequence>
<dbReference type="HOGENOM" id="CLU_128047_0_0_11"/>